<feature type="region of interest" description="Disordered" evidence="4">
    <location>
        <begin position="507"/>
        <end position="545"/>
    </location>
</feature>
<dbReference type="PANTHER" id="PTHR43004:SF19">
    <property type="entry name" value="BINDING MONOOXYGENASE, PUTATIVE (JCVI)-RELATED"/>
    <property type="match status" value="1"/>
</dbReference>
<comment type="caution">
    <text evidence="6">The sequence shown here is derived from an EMBL/GenBank/DDBJ whole genome shotgun (WGS) entry which is preliminary data.</text>
</comment>
<dbReference type="PANTHER" id="PTHR43004">
    <property type="entry name" value="TRK SYSTEM POTASSIUM UPTAKE PROTEIN"/>
    <property type="match status" value="1"/>
</dbReference>
<evidence type="ECO:0000259" key="5">
    <source>
        <dbReference type="Pfam" id="PF01494"/>
    </source>
</evidence>
<dbReference type="Proteomes" id="UP001484097">
    <property type="component" value="Unassembled WGS sequence"/>
</dbReference>
<keyword evidence="7" id="KW-1185">Reference proteome</keyword>
<name>A0ABV0IFZ3_9MICC</name>
<feature type="compositionally biased region" description="Basic and acidic residues" evidence="4">
    <location>
        <begin position="511"/>
        <end position="520"/>
    </location>
</feature>
<organism evidence="6 7">
    <name type="scientific">Citricoccus nitrophenolicus</name>
    <dbReference type="NCBI Taxonomy" id="863575"/>
    <lineage>
        <taxon>Bacteria</taxon>
        <taxon>Bacillati</taxon>
        <taxon>Actinomycetota</taxon>
        <taxon>Actinomycetes</taxon>
        <taxon>Micrococcales</taxon>
        <taxon>Micrococcaceae</taxon>
        <taxon>Citricoccus</taxon>
    </lineage>
</organism>
<dbReference type="Gene3D" id="3.50.50.60">
    <property type="entry name" value="FAD/NAD(P)-binding domain"/>
    <property type="match status" value="1"/>
</dbReference>
<evidence type="ECO:0000256" key="4">
    <source>
        <dbReference type="SAM" id="MobiDB-lite"/>
    </source>
</evidence>
<feature type="region of interest" description="Disordered" evidence="4">
    <location>
        <begin position="269"/>
        <end position="296"/>
    </location>
</feature>
<accession>A0ABV0IFZ3</accession>
<evidence type="ECO:0000313" key="7">
    <source>
        <dbReference type="Proteomes" id="UP001484097"/>
    </source>
</evidence>
<proteinExistence type="predicted"/>
<feature type="region of interest" description="Disordered" evidence="4">
    <location>
        <begin position="160"/>
        <end position="180"/>
    </location>
</feature>
<keyword evidence="6" id="KW-0503">Monooxygenase</keyword>
<feature type="compositionally biased region" description="Gly residues" evidence="4">
    <location>
        <begin position="535"/>
        <end position="545"/>
    </location>
</feature>
<evidence type="ECO:0000256" key="3">
    <source>
        <dbReference type="ARBA" id="ARBA00022827"/>
    </source>
</evidence>
<dbReference type="PRINTS" id="PR00420">
    <property type="entry name" value="RNGMNOXGNASE"/>
</dbReference>
<feature type="region of interest" description="Disordered" evidence="4">
    <location>
        <begin position="1"/>
        <end position="25"/>
    </location>
</feature>
<dbReference type="SUPFAM" id="SSF51905">
    <property type="entry name" value="FAD/NAD(P)-binding domain"/>
    <property type="match status" value="1"/>
</dbReference>
<dbReference type="InterPro" id="IPR002938">
    <property type="entry name" value="FAD-bd"/>
</dbReference>
<protein>
    <submittedName>
        <fullName evidence="6">FAD-dependent monooxygenase</fullName>
    </submittedName>
</protein>
<keyword evidence="3" id="KW-0274">FAD</keyword>
<dbReference type="GO" id="GO:0004497">
    <property type="term" value="F:monooxygenase activity"/>
    <property type="evidence" value="ECO:0007669"/>
    <property type="project" value="UniProtKB-KW"/>
</dbReference>
<sequence length="583" mass="61056">MSPDPAPETGTATGTGPGPDPKRRVSTDVLVIGAGPTGLMAGAWCAKLGIQSLVVDGKAGPTRESRALALQARSLEVYRQLGLEGEVLARATPATGVSPGYGHRTLGTLPLDRVGRGLTPFPGITVFEQSANEELLADHLARQHRPVAWGTSFRAFAETEAGNRSSNRPSAGRPVTVDLESPGGPVRVTARYVVAADGASSAVRSALDVAFEGATHRFEFYVLDAHGVTGTEPGITVRISREHFMLAFPMGRDGRGGARARLLGILRAEDRTGPRPEAGAGPSTRPAADAHDETRARESLAGEFGVRYAGTDWYSTYRVHHRVAAAFRSGSVFLAGDAAHIHSPVGAQGMNTGLQDAQNLVTKIADVLAGRAPEDSLDRYEAERRPVALTLVRTTDAVFGAVTSASAGARLLRSLVFPAVAPLALRLVPRSPAGGRLFGYLSQIRIHYWMPGTETEQSGGRRRRRGRVLGRRLPWVPEAGDPGVDNHEALTAAVWQVHAYGPAAVGPARQLAERHRDKARTGGAGTATTAAGTPAAGGAGPASGVGSGPPVFTFRAAPEARLPDGTAVLVRPDGFVAELVSPR</sequence>
<dbReference type="RefSeq" id="WP_347919449.1">
    <property type="nucleotide sequence ID" value="NZ_JBDXMX010000002.1"/>
</dbReference>
<evidence type="ECO:0000313" key="6">
    <source>
        <dbReference type="EMBL" id="MEO9247069.1"/>
    </source>
</evidence>
<dbReference type="Pfam" id="PF01494">
    <property type="entry name" value="FAD_binding_3"/>
    <property type="match status" value="1"/>
</dbReference>
<evidence type="ECO:0000256" key="1">
    <source>
        <dbReference type="ARBA" id="ARBA00001974"/>
    </source>
</evidence>
<keyword evidence="2" id="KW-0285">Flavoprotein</keyword>
<feature type="domain" description="FAD-binding" evidence="5">
    <location>
        <begin position="27"/>
        <end position="394"/>
    </location>
</feature>
<dbReference type="Gene3D" id="3.30.70.2450">
    <property type="match status" value="1"/>
</dbReference>
<dbReference type="InterPro" id="IPR050641">
    <property type="entry name" value="RIFMO-like"/>
</dbReference>
<gene>
    <name evidence="6" type="ORF">ABDK96_05205</name>
</gene>
<keyword evidence="6" id="KW-0560">Oxidoreductase</keyword>
<evidence type="ECO:0000256" key="2">
    <source>
        <dbReference type="ARBA" id="ARBA00022630"/>
    </source>
</evidence>
<comment type="cofactor">
    <cofactor evidence="1">
        <name>FAD</name>
        <dbReference type="ChEBI" id="CHEBI:57692"/>
    </cofactor>
</comment>
<dbReference type="EMBL" id="JBDXMX010000002">
    <property type="protein sequence ID" value="MEO9247069.1"/>
    <property type="molecule type" value="Genomic_DNA"/>
</dbReference>
<dbReference type="InterPro" id="IPR036188">
    <property type="entry name" value="FAD/NAD-bd_sf"/>
</dbReference>
<reference evidence="6 7" key="1">
    <citation type="submission" date="2024-05" db="EMBL/GenBank/DDBJ databases">
        <authorList>
            <person name="Yi C."/>
        </authorList>
    </citation>
    <scope>NUCLEOTIDE SEQUENCE [LARGE SCALE GENOMIC DNA]</scope>
    <source>
        <strain evidence="6 7">XS13</strain>
    </source>
</reference>